<evidence type="ECO:0000256" key="1">
    <source>
        <dbReference type="SAM" id="Phobius"/>
    </source>
</evidence>
<evidence type="ECO:0000313" key="3">
    <source>
        <dbReference type="Proteomes" id="UP000481087"/>
    </source>
</evidence>
<keyword evidence="1" id="KW-1133">Transmembrane helix</keyword>
<accession>A0A6L8UZF7</accession>
<comment type="caution">
    <text evidence="2">The sequence shown here is derived from an EMBL/GenBank/DDBJ whole genome shotgun (WGS) entry which is preliminary data.</text>
</comment>
<keyword evidence="1" id="KW-0812">Transmembrane</keyword>
<proteinExistence type="predicted"/>
<reference evidence="2 3" key="1">
    <citation type="submission" date="2019-12" db="EMBL/GenBank/DDBJ databases">
        <title>Paenibacillus sp. nov. sp. isolated from soil.</title>
        <authorList>
            <person name="Kim J."/>
            <person name="Jeong S.E."/>
            <person name="Jung H.S."/>
            <person name="Jeon C.O."/>
        </authorList>
    </citation>
    <scope>NUCLEOTIDE SEQUENCE [LARGE SCALE GENOMIC DNA]</scope>
    <source>
        <strain evidence="2 3">5J-6</strain>
    </source>
</reference>
<feature type="transmembrane region" description="Helical" evidence="1">
    <location>
        <begin position="36"/>
        <end position="55"/>
    </location>
</feature>
<sequence length="78" mass="8844">MMLAVTAVIAVSIVIFWVEFLPLWRKKMLKEAWSFSLLLFCGVGLNVAHVLRLPLPNPLQAMVFIFKPVSEAMESLLK</sequence>
<dbReference type="EMBL" id="WTUZ01000014">
    <property type="protein sequence ID" value="MZQ82616.1"/>
    <property type="molecule type" value="Genomic_DNA"/>
</dbReference>
<dbReference type="Proteomes" id="UP000481087">
    <property type="component" value="Unassembled WGS sequence"/>
</dbReference>
<dbReference type="AlphaFoldDB" id="A0A6L8UZF7"/>
<protein>
    <submittedName>
        <fullName evidence="2">Uncharacterized protein</fullName>
    </submittedName>
</protein>
<name>A0A6L8UZF7_9BACL</name>
<organism evidence="2 3">
    <name type="scientific">Paenibacillus silvestris</name>
    <dbReference type="NCBI Taxonomy" id="2606219"/>
    <lineage>
        <taxon>Bacteria</taxon>
        <taxon>Bacillati</taxon>
        <taxon>Bacillota</taxon>
        <taxon>Bacilli</taxon>
        <taxon>Bacillales</taxon>
        <taxon>Paenibacillaceae</taxon>
        <taxon>Paenibacillus</taxon>
    </lineage>
</organism>
<gene>
    <name evidence="2" type="ORF">GQF01_10885</name>
</gene>
<keyword evidence="1" id="KW-0472">Membrane</keyword>
<feature type="transmembrane region" description="Helical" evidence="1">
    <location>
        <begin position="6"/>
        <end position="24"/>
    </location>
</feature>
<keyword evidence="3" id="KW-1185">Reference proteome</keyword>
<evidence type="ECO:0000313" key="2">
    <source>
        <dbReference type="EMBL" id="MZQ82616.1"/>
    </source>
</evidence>